<comment type="subcellular location">
    <subcellularLocation>
        <location evidence="1">Cell membrane</location>
        <topology evidence="1">Multi-pass membrane protein</topology>
    </subcellularLocation>
</comment>
<dbReference type="GO" id="GO:0005886">
    <property type="term" value="C:plasma membrane"/>
    <property type="evidence" value="ECO:0007669"/>
    <property type="project" value="UniProtKB-SubCell"/>
</dbReference>
<evidence type="ECO:0000313" key="10">
    <source>
        <dbReference type="Proteomes" id="UP000595466"/>
    </source>
</evidence>
<evidence type="ECO:0000313" key="8">
    <source>
        <dbReference type="EMBL" id="QQM61530.1"/>
    </source>
</evidence>
<dbReference type="PATRIC" id="fig|1590.142.peg.2669"/>
<evidence type="ECO:0000256" key="1">
    <source>
        <dbReference type="ARBA" id="ARBA00004651"/>
    </source>
</evidence>
<keyword evidence="2" id="KW-1003">Cell membrane</keyword>
<dbReference type="PANTHER" id="PTHR32196:SF69">
    <property type="entry name" value="BRANCHED-CHAIN AMINO ACID TRANSPORT SYSTEM, PERMEASE PROTEIN"/>
    <property type="match status" value="1"/>
</dbReference>
<keyword evidence="4 6" id="KW-1133">Transmembrane helix</keyword>
<dbReference type="Pfam" id="PF02653">
    <property type="entry name" value="BPD_transp_2"/>
    <property type="match status" value="1"/>
</dbReference>
<evidence type="ECO:0000256" key="6">
    <source>
        <dbReference type="SAM" id="Phobius"/>
    </source>
</evidence>
<dbReference type="EMBL" id="CP066817">
    <property type="protein sequence ID" value="QQM61530.1"/>
    <property type="molecule type" value="Genomic_DNA"/>
</dbReference>
<feature type="transmembrane region" description="Helical" evidence="6">
    <location>
        <begin position="83"/>
        <end position="103"/>
    </location>
</feature>
<feature type="transmembrane region" description="Helical" evidence="6">
    <location>
        <begin position="204"/>
        <end position="225"/>
    </location>
</feature>
<dbReference type="Proteomes" id="UP000094892">
    <property type="component" value="Unassembled WGS sequence"/>
</dbReference>
<protein>
    <submittedName>
        <fullName evidence="8">ABC transporter permease</fullName>
    </submittedName>
</protein>
<feature type="transmembrane region" description="Helical" evidence="6">
    <location>
        <begin position="9"/>
        <end position="29"/>
    </location>
</feature>
<feature type="transmembrane region" description="Helical" evidence="6">
    <location>
        <begin position="237"/>
        <end position="257"/>
    </location>
</feature>
<dbReference type="InterPro" id="IPR001851">
    <property type="entry name" value="ABC_transp_permease"/>
</dbReference>
<dbReference type="GO" id="GO:0022857">
    <property type="term" value="F:transmembrane transporter activity"/>
    <property type="evidence" value="ECO:0007669"/>
    <property type="project" value="InterPro"/>
</dbReference>
<evidence type="ECO:0000313" key="9">
    <source>
        <dbReference type="Proteomes" id="UP000094892"/>
    </source>
</evidence>
<dbReference type="CDD" id="cd06574">
    <property type="entry name" value="TM_PBP1_branched-chain-AA_like"/>
    <property type="match status" value="1"/>
</dbReference>
<feature type="transmembrane region" description="Helical" evidence="6">
    <location>
        <begin position="123"/>
        <end position="148"/>
    </location>
</feature>
<proteinExistence type="predicted"/>
<dbReference type="AlphaFoldDB" id="A0A151G4X0"/>
<reference evidence="8 10" key="2">
    <citation type="submission" date="2020-12" db="EMBL/GenBank/DDBJ databases">
        <title>Whole genome sequencing of Lactobacillus plantarum PC518.</title>
        <authorList>
            <person name="Guo Q."/>
        </authorList>
    </citation>
    <scope>NUCLEOTIDE SEQUENCE [LARGE SCALE GENOMIC DNA]</scope>
    <source>
        <strain evidence="8 10">PC518</strain>
    </source>
</reference>
<keyword evidence="3 6" id="KW-0812">Transmembrane</keyword>
<evidence type="ECO:0000256" key="4">
    <source>
        <dbReference type="ARBA" id="ARBA00022989"/>
    </source>
</evidence>
<evidence type="ECO:0000256" key="2">
    <source>
        <dbReference type="ARBA" id="ARBA00022475"/>
    </source>
</evidence>
<evidence type="ECO:0000256" key="3">
    <source>
        <dbReference type="ARBA" id="ARBA00022692"/>
    </source>
</evidence>
<feature type="transmembrane region" description="Helical" evidence="6">
    <location>
        <begin position="49"/>
        <end position="71"/>
    </location>
</feature>
<keyword evidence="5 6" id="KW-0472">Membrane</keyword>
<dbReference type="RefSeq" id="WP_003646058.1">
    <property type="nucleotide sequence ID" value="NZ_AP028145.1"/>
</dbReference>
<dbReference type="PANTHER" id="PTHR32196">
    <property type="entry name" value="ABC TRANSPORTER PERMEASE PROTEIN YPHD-RELATED-RELATED"/>
    <property type="match status" value="1"/>
</dbReference>
<dbReference type="Proteomes" id="UP000595466">
    <property type="component" value="Chromosome"/>
</dbReference>
<feature type="transmembrane region" description="Helical" evidence="6">
    <location>
        <begin position="263"/>
        <end position="280"/>
    </location>
</feature>
<evidence type="ECO:0000256" key="5">
    <source>
        <dbReference type="ARBA" id="ARBA00023136"/>
    </source>
</evidence>
<gene>
    <name evidence="8" type="ORF">JH395_02950</name>
    <name evidence="7" type="ORF">LPJSA22_02690</name>
</gene>
<evidence type="ECO:0000313" key="7">
    <source>
        <dbReference type="EMBL" id="ODO62672.1"/>
    </source>
</evidence>
<feature type="transmembrane region" description="Helical" evidence="6">
    <location>
        <begin position="178"/>
        <end position="198"/>
    </location>
</feature>
<reference evidence="7 9" key="1">
    <citation type="submission" date="2016-08" db="EMBL/GenBank/DDBJ databases">
        <title>Genome sequencing of Lactobacillus plantarum JSA22, isolated from fermented soybean paste.</title>
        <authorList>
            <person name="Choi H.S."/>
        </authorList>
    </citation>
    <scope>NUCLEOTIDE SEQUENCE [LARGE SCALE GENOMIC DNA]</scope>
    <source>
        <strain evidence="7 9">JSA22</strain>
    </source>
</reference>
<name>A0A151G4X0_LACPN</name>
<sequence length="333" mass="35695">MLITSIGQGLLWAPLVIGVFLTFRILNIPDLTTEGSFPLGAAVTISSMLAGQSAIVASLLGFVAGCLAGWVTGVLDTKLKMPSLLAGILTMTGLYSINMHIMGKANIPLLDQKTLMGWLPASWSLNLQTIVIGSVVTLVVLAGLIWLFQTRLGLSLMATGNNPAMSAANGIYTDRMVIIGYMLSNGLIALSGGLIAQSNGYADIGMGIGTIVIGLASVLVGEIFLHGRQIWVRLTGMVVGAIIYRYLLTLAMGLGFPVNDLKILSAAILVIVICLPLLQNKYRTKRQLRRYLKEIGVDQHATTNYSERPTLAKSLLSRNQQRAARLKGRESND</sequence>
<accession>A0A151G4X0</accession>
<dbReference type="EMBL" id="MCOL01000001">
    <property type="protein sequence ID" value="ODO62672.1"/>
    <property type="molecule type" value="Genomic_DNA"/>
</dbReference>
<organism evidence="7 9">
    <name type="scientific">Lactiplantibacillus plantarum</name>
    <name type="common">Lactobacillus plantarum</name>
    <dbReference type="NCBI Taxonomy" id="1590"/>
    <lineage>
        <taxon>Bacteria</taxon>
        <taxon>Bacillati</taxon>
        <taxon>Bacillota</taxon>
        <taxon>Bacilli</taxon>
        <taxon>Lactobacillales</taxon>
        <taxon>Lactobacillaceae</taxon>
        <taxon>Lactiplantibacillus</taxon>
    </lineage>
</organism>